<dbReference type="Gene3D" id="2.40.50.140">
    <property type="entry name" value="Nucleic acid-binding proteins"/>
    <property type="match status" value="2"/>
</dbReference>
<reference evidence="10 11" key="1">
    <citation type="submission" date="2013-07" db="EMBL/GenBank/DDBJ databases">
        <authorList>
            <person name="Weinstock G."/>
            <person name="Sodergren E."/>
            <person name="Wylie T."/>
            <person name="Fulton L."/>
            <person name="Fulton R."/>
            <person name="Fronick C."/>
            <person name="O'Laughlin M."/>
            <person name="Godfrey J."/>
            <person name="Miner T."/>
            <person name="Herter B."/>
            <person name="Appelbaum E."/>
            <person name="Cordes M."/>
            <person name="Lek S."/>
            <person name="Wollam A."/>
            <person name="Pepin K.H."/>
            <person name="Palsikar V.B."/>
            <person name="Mitreva M."/>
            <person name="Wilson R.K."/>
        </authorList>
    </citation>
    <scope>NUCLEOTIDE SEQUENCE [LARGE SCALE GENOMIC DNA]</scope>
    <source>
        <strain evidence="10 11">ATCC 27760</strain>
    </source>
</reference>
<dbReference type="PANTHER" id="PTHR23355">
    <property type="entry name" value="RIBONUCLEASE"/>
    <property type="match status" value="1"/>
</dbReference>
<dbReference type="InterPro" id="IPR013223">
    <property type="entry name" value="RNase_B_OB_dom"/>
</dbReference>
<dbReference type="GO" id="GO:0005829">
    <property type="term" value="C:cytosol"/>
    <property type="evidence" value="ECO:0007669"/>
    <property type="project" value="TreeGrafter"/>
</dbReference>
<comment type="catalytic activity">
    <reaction evidence="1 8">
        <text>Exonucleolytic cleavage in the 3'- to 5'-direction to yield nucleoside 5'-phosphates.</text>
        <dbReference type="EC" id="3.1.13.1"/>
    </reaction>
</comment>
<dbReference type="SMART" id="SM00955">
    <property type="entry name" value="RNB"/>
    <property type="match status" value="1"/>
</dbReference>
<dbReference type="InterPro" id="IPR003029">
    <property type="entry name" value="S1_domain"/>
</dbReference>
<dbReference type="InterPro" id="IPR050180">
    <property type="entry name" value="RNR_Ribonuclease"/>
</dbReference>
<dbReference type="InterPro" id="IPR001900">
    <property type="entry name" value="RNase_II/R"/>
</dbReference>
<sequence>MANTQLGGAETIDSYRKKIMTILKKSGRTPVSDRDLATKCRTNRGGAANFRKAVQELCKEGAICERRRGYVSSANMGYYPATIVRLSRTFGFARPEEEGAQDVFIPGKFLQGAMTRDRVLIGNIPSRSGKPEGEVLAILEEADSKMTGVIIEDNGKLMFRADSMSKTPIQIQRKDSVIYHEGEKVLAEVVYRGQRHAEHKVKIVFSFGVCTRASVCAEAMVAVRGVNVDFPEEVVAEADQLANAPIPQEEYAKRLDLRETPIFTIDSAKSKDLDDAVSLEKTETGYRLGVHIADVSHYVRPHTPLDNEALDRGTSIYYANRVIPMLPTSLSNGICSLNPCEDRLAFSALMDLDENGEIVKYEFRKTVIRSAVKGVYSEVNEILAGTASPELLEKYKAVQHMIPLMDELCDIRLRERKRRGAPELETAEGALVINDEGVCVDVVARERGKSECIVEEMMLLANEAAAKMAREKNLPFVYRVHDKPSPEKIERLEQVLLRLGVEVPVFTDIKPRHLAEILDNARGTELYPVLNVMVLRSMAKAAYAPEAIGHFGLALKDYAHFTSPIRRYPDLAIHRILSNYCENPNAEAMHEKYDAFVIEASMRSSDTEVRAITIERNADDCYKAEYMQQHLGEIFDGIIAGVTDFGFYVALPNTVEGLVHVSTLPESDWINDDSIAFKEEQGSACYRLGDTVRVQCTKIDVNSGNVDFALVEEGQEAAAK</sequence>
<dbReference type="EC" id="3.1.13.1" evidence="8"/>
<dbReference type="InterPro" id="IPR012340">
    <property type="entry name" value="NA-bd_OB-fold"/>
</dbReference>
<comment type="similarity">
    <text evidence="8">Belongs to the RNR ribonuclease family. RNase R subfamily.</text>
</comment>
<dbReference type="InterPro" id="IPR011805">
    <property type="entry name" value="RNase_R"/>
</dbReference>
<keyword evidence="4 8" id="KW-0540">Nuclease</keyword>
<comment type="subcellular location">
    <subcellularLocation>
        <location evidence="2 8">Cytoplasm</location>
    </subcellularLocation>
</comment>
<evidence type="ECO:0000256" key="6">
    <source>
        <dbReference type="ARBA" id="ARBA00022839"/>
    </source>
</evidence>
<dbReference type="PROSITE" id="PS01175">
    <property type="entry name" value="RIBONUCLEASE_II"/>
    <property type="match status" value="1"/>
</dbReference>
<protein>
    <recommendedName>
        <fullName evidence="8">Ribonuclease R</fullName>
        <shortName evidence="8">RNase R</shortName>
        <ecNumber evidence="8">3.1.13.1</ecNumber>
    </recommendedName>
</protein>
<dbReference type="HOGENOM" id="CLU_002333_7_0_9"/>
<dbReference type="Pfam" id="PF00575">
    <property type="entry name" value="S1"/>
    <property type="match status" value="1"/>
</dbReference>
<keyword evidence="7 8" id="KW-0694">RNA-binding</keyword>
<dbReference type="InterPro" id="IPR022966">
    <property type="entry name" value="RNase_II/R_CS"/>
</dbReference>
<dbReference type="eggNOG" id="COG0557">
    <property type="taxonomic scope" value="Bacteria"/>
</dbReference>
<dbReference type="PATRIC" id="fig|411473.3.peg.911"/>
<name>U2KDF0_9FIRM</name>
<evidence type="ECO:0000256" key="5">
    <source>
        <dbReference type="ARBA" id="ARBA00022801"/>
    </source>
</evidence>
<keyword evidence="11" id="KW-1185">Reference proteome</keyword>
<dbReference type="SMART" id="SM00316">
    <property type="entry name" value="S1"/>
    <property type="match status" value="1"/>
</dbReference>
<dbReference type="OrthoDB" id="9764149at2"/>
<dbReference type="HAMAP" id="MF_01895">
    <property type="entry name" value="RNase_R"/>
    <property type="match status" value="1"/>
</dbReference>
<dbReference type="PROSITE" id="PS50126">
    <property type="entry name" value="S1"/>
    <property type="match status" value="1"/>
</dbReference>
<evidence type="ECO:0000256" key="1">
    <source>
        <dbReference type="ARBA" id="ARBA00001849"/>
    </source>
</evidence>
<evidence type="ECO:0000259" key="9">
    <source>
        <dbReference type="PROSITE" id="PS50126"/>
    </source>
</evidence>
<dbReference type="STRING" id="411473.RUMCAL_01109"/>
<dbReference type="GO" id="GO:0008859">
    <property type="term" value="F:exoribonuclease II activity"/>
    <property type="evidence" value="ECO:0007669"/>
    <property type="project" value="UniProtKB-UniRule"/>
</dbReference>
<dbReference type="GO" id="GO:0003723">
    <property type="term" value="F:RNA binding"/>
    <property type="evidence" value="ECO:0007669"/>
    <property type="project" value="UniProtKB-UniRule"/>
</dbReference>
<keyword evidence="3 8" id="KW-0963">Cytoplasm</keyword>
<comment type="caution">
    <text evidence="10">The sequence shown here is derived from an EMBL/GenBank/DDBJ whole genome shotgun (WGS) entry which is preliminary data.</text>
</comment>
<evidence type="ECO:0000313" key="11">
    <source>
        <dbReference type="Proteomes" id="UP000016662"/>
    </source>
</evidence>
<evidence type="ECO:0000256" key="2">
    <source>
        <dbReference type="ARBA" id="ARBA00004496"/>
    </source>
</evidence>
<dbReference type="NCBIfam" id="TIGR02063">
    <property type="entry name" value="RNase_R"/>
    <property type="match status" value="1"/>
</dbReference>
<dbReference type="Pfam" id="PF08206">
    <property type="entry name" value="OB_RNB"/>
    <property type="match status" value="1"/>
</dbReference>
<dbReference type="InterPro" id="IPR004476">
    <property type="entry name" value="RNase_II/RNase_R"/>
</dbReference>
<keyword evidence="5 8" id="KW-0378">Hydrolase</keyword>
<dbReference type="RefSeq" id="WP_021682570.1">
    <property type="nucleotide sequence ID" value="NZ_KI260426.1"/>
</dbReference>
<evidence type="ECO:0000256" key="3">
    <source>
        <dbReference type="ARBA" id="ARBA00022490"/>
    </source>
</evidence>
<feature type="domain" description="S1 motif" evidence="9">
    <location>
        <begin position="632"/>
        <end position="711"/>
    </location>
</feature>
<dbReference type="NCBIfam" id="TIGR00358">
    <property type="entry name" value="3_prime_RNase"/>
    <property type="match status" value="1"/>
</dbReference>
<organism evidence="10 11">
    <name type="scientific">Ruminococcus callidus ATCC 27760</name>
    <dbReference type="NCBI Taxonomy" id="411473"/>
    <lineage>
        <taxon>Bacteria</taxon>
        <taxon>Bacillati</taxon>
        <taxon>Bacillota</taxon>
        <taxon>Clostridia</taxon>
        <taxon>Eubacteriales</taxon>
        <taxon>Oscillospiraceae</taxon>
        <taxon>Ruminococcus</taxon>
    </lineage>
</organism>
<dbReference type="CDD" id="cd04471">
    <property type="entry name" value="S1_RNase_R"/>
    <property type="match status" value="1"/>
</dbReference>
<evidence type="ECO:0000256" key="8">
    <source>
        <dbReference type="HAMAP-Rule" id="MF_01895"/>
    </source>
</evidence>
<dbReference type="AlphaFoldDB" id="U2KDF0"/>
<evidence type="ECO:0000256" key="7">
    <source>
        <dbReference type="ARBA" id="ARBA00022884"/>
    </source>
</evidence>
<comment type="function">
    <text evidence="8">3'-5' exoribonuclease that releases 5'-nucleoside monophosphates and is involved in maturation of structured RNAs.</text>
</comment>
<gene>
    <name evidence="8" type="primary">rnr</name>
    <name evidence="10" type="ORF">RUMCAL_01109</name>
</gene>
<dbReference type="Pfam" id="PF00773">
    <property type="entry name" value="RNB"/>
    <property type="match status" value="1"/>
</dbReference>
<dbReference type="GO" id="GO:0006402">
    <property type="term" value="P:mRNA catabolic process"/>
    <property type="evidence" value="ECO:0007669"/>
    <property type="project" value="TreeGrafter"/>
</dbReference>
<dbReference type="SUPFAM" id="SSF50249">
    <property type="entry name" value="Nucleic acid-binding proteins"/>
    <property type="match status" value="3"/>
</dbReference>
<dbReference type="PANTHER" id="PTHR23355:SF9">
    <property type="entry name" value="DIS3-LIKE EXONUCLEASE 2"/>
    <property type="match status" value="1"/>
</dbReference>
<dbReference type="Proteomes" id="UP000016662">
    <property type="component" value="Unassembled WGS sequence"/>
</dbReference>
<evidence type="ECO:0000313" key="10">
    <source>
        <dbReference type="EMBL" id="ERJ96531.1"/>
    </source>
</evidence>
<dbReference type="EMBL" id="AWVF01000130">
    <property type="protein sequence ID" value="ERJ96531.1"/>
    <property type="molecule type" value="Genomic_DNA"/>
</dbReference>
<evidence type="ECO:0000256" key="4">
    <source>
        <dbReference type="ARBA" id="ARBA00022722"/>
    </source>
</evidence>
<keyword evidence="6 8" id="KW-0269">Exonuclease</keyword>
<proteinExistence type="inferred from homology"/>
<accession>U2KDF0</accession>